<evidence type="ECO:0000313" key="4">
    <source>
        <dbReference type="EMBL" id="PYE79641.1"/>
    </source>
</evidence>
<dbReference type="AlphaFoldDB" id="A0A2V4WTE3"/>
<sequence length="163" mass="18560">MKKILLLSDTHSYIDEAILNHVKQADEVWHAGDIGDLTVTDQIKKLKPLKAVYGNIDGAEARSEFSLNNRFMCEEMDIWITHIGGYPPRYNNIVREALSENPPDIFITGHSHILKVMPDKKLDLLHMNPGAAGKHGFHKVRTMLRFKIDGKTIKDLEVIEFSK</sequence>
<dbReference type="RefSeq" id="WP_110476460.1">
    <property type="nucleotide sequence ID" value="NZ_BMWQ01000010.1"/>
</dbReference>
<proteinExistence type="inferred from homology"/>
<evidence type="ECO:0000256" key="1">
    <source>
        <dbReference type="ARBA" id="ARBA00008950"/>
    </source>
</evidence>
<name>A0A2V4WTE3_9FLAO</name>
<keyword evidence="5" id="KW-1185">Reference proteome</keyword>
<keyword evidence="2" id="KW-0479">Metal-binding</keyword>
<feature type="domain" description="Calcineurin-like phosphoesterase" evidence="3">
    <location>
        <begin position="3"/>
        <end position="150"/>
    </location>
</feature>
<dbReference type="SUPFAM" id="SSF56300">
    <property type="entry name" value="Metallo-dependent phosphatases"/>
    <property type="match status" value="1"/>
</dbReference>
<reference evidence="4 5" key="1">
    <citation type="submission" date="2018-06" db="EMBL/GenBank/DDBJ databases">
        <title>Genomic Encyclopedia of Type Strains, Phase III (KMG-III): the genomes of soil and plant-associated and newly described type strains.</title>
        <authorList>
            <person name="Whitman W."/>
        </authorList>
    </citation>
    <scope>NUCLEOTIDE SEQUENCE [LARGE SCALE GENOMIC DNA]</scope>
    <source>
        <strain evidence="4 5">CECT 7945</strain>
    </source>
</reference>
<dbReference type="InterPro" id="IPR000979">
    <property type="entry name" value="Phosphodiesterase_MJ0936/Vps29"/>
</dbReference>
<dbReference type="EC" id="3.1.4.-" evidence="2"/>
<comment type="similarity">
    <text evidence="1 2">Belongs to the metallophosphoesterase superfamily. YfcE family.</text>
</comment>
<evidence type="ECO:0000259" key="3">
    <source>
        <dbReference type="Pfam" id="PF12850"/>
    </source>
</evidence>
<dbReference type="EMBL" id="QJTD01000009">
    <property type="protein sequence ID" value="PYE79641.1"/>
    <property type="molecule type" value="Genomic_DNA"/>
</dbReference>
<organism evidence="4 5">
    <name type="scientific">Winogradskyella epiphytica</name>
    <dbReference type="NCBI Taxonomy" id="262005"/>
    <lineage>
        <taxon>Bacteria</taxon>
        <taxon>Pseudomonadati</taxon>
        <taxon>Bacteroidota</taxon>
        <taxon>Flavobacteriia</taxon>
        <taxon>Flavobacteriales</taxon>
        <taxon>Flavobacteriaceae</taxon>
        <taxon>Winogradskyella</taxon>
    </lineage>
</organism>
<dbReference type="NCBIfam" id="TIGR00040">
    <property type="entry name" value="yfcE"/>
    <property type="match status" value="1"/>
</dbReference>
<evidence type="ECO:0000256" key="2">
    <source>
        <dbReference type="RuleBase" id="RU362039"/>
    </source>
</evidence>
<dbReference type="Gene3D" id="3.60.21.10">
    <property type="match status" value="1"/>
</dbReference>
<dbReference type="GO" id="GO:0016787">
    <property type="term" value="F:hydrolase activity"/>
    <property type="evidence" value="ECO:0007669"/>
    <property type="project" value="UniProtKB-UniRule"/>
</dbReference>
<dbReference type="Proteomes" id="UP000248054">
    <property type="component" value="Unassembled WGS sequence"/>
</dbReference>
<dbReference type="GO" id="GO:0046872">
    <property type="term" value="F:metal ion binding"/>
    <property type="evidence" value="ECO:0007669"/>
    <property type="project" value="UniProtKB-KW"/>
</dbReference>
<comment type="caution">
    <text evidence="4">The sequence shown here is derived from an EMBL/GenBank/DDBJ whole genome shotgun (WGS) entry which is preliminary data.</text>
</comment>
<dbReference type="InterPro" id="IPR024654">
    <property type="entry name" value="Calcineurin-like_PHP_lpxH"/>
</dbReference>
<accession>A0A2V4WTE3</accession>
<protein>
    <recommendedName>
        <fullName evidence="2">Phosphoesterase</fullName>
        <ecNumber evidence="2">3.1.4.-</ecNumber>
    </recommendedName>
</protein>
<dbReference type="Pfam" id="PF12850">
    <property type="entry name" value="Metallophos_2"/>
    <property type="match status" value="1"/>
</dbReference>
<comment type="cofactor">
    <cofactor evidence="2">
        <name>a divalent metal cation</name>
        <dbReference type="ChEBI" id="CHEBI:60240"/>
    </cofactor>
</comment>
<evidence type="ECO:0000313" key="5">
    <source>
        <dbReference type="Proteomes" id="UP000248054"/>
    </source>
</evidence>
<gene>
    <name evidence="4" type="ORF">DFQ11_10926</name>
</gene>
<dbReference type="InterPro" id="IPR029052">
    <property type="entry name" value="Metallo-depent_PP-like"/>
</dbReference>
<dbReference type="OrthoDB" id="9785951at2"/>